<dbReference type="AlphaFoldDB" id="A0A2S8GS20"/>
<reference evidence="1 2" key="1">
    <citation type="submission" date="2018-02" db="EMBL/GenBank/DDBJ databases">
        <title>Comparative genomes isolates from brazilian mangrove.</title>
        <authorList>
            <person name="Araujo J.E."/>
            <person name="Taketani R.G."/>
            <person name="Silva M.C.P."/>
            <person name="Loureco M.V."/>
            <person name="Andreote F.D."/>
        </authorList>
    </citation>
    <scope>NUCLEOTIDE SEQUENCE [LARGE SCALE GENOMIC DNA]</scope>
    <source>
        <strain evidence="1 2">Nap-Phe MGV</strain>
    </source>
</reference>
<comment type="caution">
    <text evidence="1">The sequence shown here is derived from an EMBL/GenBank/DDBJ whole genome shotgun (WGS) entry which is preliminary data.</text>
</comment>
<dbReference type="EMBL" id="PUHZ01000005">
    <property type="protein sequence ID" value="PQO47228.1"/>
    <property type="molecule type" value="Genomic_DNA"/>
</dbReference>
<organism evidence="1 2">
    <name type="scientific">Blastopirellula marina</name>
    <dbReference type="NCBI Taxonomy" id="124"/>
    <lineage>
        <taxon>Bacteria</taxon>
        <taxon>Pseudomonadati</taxon>
        <taxon>Planctomycetota</taxon>
        <taxon>Planctomycetia</taxon>
        <taxon>Pirellulales</taxon>
        <taxon>Pirellulaceae</taxon>
        <taxon>Blastopirellula</taxon>
    </lineage>
</organism>
<accession>A0A2S8GS20</accession>
<dbReference type="RefSeq" id="WP_105334116.1">
    <property type="nucleotide sequence ID" value="NZ_PUHZ01000005.1"/>
</dbReference>
<sequence>MVDMAKRQEYVAIYQQGASAKRAQGDLLGEQRSLSSLWLNYLAMAVVECGDVDEAQSWWATNVPGTLLERFAEVTRECVAQVDAGVVPASTIAGNYPHLVLTHLAWALGNFSLGEQFAEIAVRPDVLPLSTPFWREYARAIAALIAGSPYAVATLKLKGLEKYWHAYLPLIDAATNAQDLEAPLFEIDESFRRRNADKRIKQDQYEIEGSGGRPARWDFRRDGLVRYLDARK</sequence>
<gene>
    <name evidence="1" type="ORF">C5Y93_04090</name>
</gene>
<name>A0A2S8GS20_9BACT</name>
<protein>
    <submittedName>
        <fullName evidence="1">Uncharacterized protein</fullName>
    </submittedName>
</protein>
<dbReference type="OrthoDB" id="9939796at2"/>
<dbReference type="Proteomes" id="UP000237819">
    <property type="component" value="Unassembled WGS sequence"/>
</dbReference>
<proteinExistence type="predicted"/>
<evidence type="ECO:0000313" key="2">
    <source>
        <dbReference type="Proteomes" id="UP000237819"/>
    </source>
</evidence>
<evidence type="ECO:0000313" key="1">
    <source>
        <dbReference type="EMBL" id="PQO47228.1"/>
    </source>
</evidence>